<evidence type="ECO:0000256" key="14">
    <source>
        <dbReference type="SAM" id="SignalP"/>
    </source>
</evidence>
<dbReference type="InterPro" id="IPR055414">
    <property type="entry name" value="LRR_R13L4/SHOC2-like"/>
</dbReference>
<dbReference type="Pfam" id="PF08263">
    <property type="entry name" value="LRRNT_2"/>
    <property type="match status" value="1"/>
</dbReference>
<feature type="chain" id="PRO_5041395928" description="Leucine-rich repeat-containing N-terminal plant-type domain-containing protein" evidence="14">
    <location>
        <begin position="27"/>
        <end position="1020"/>
    </location>
</feature>
<dbReference type="InterPro" id="IPR001611">
    <property type="entry name" value="Leu-rich_rpt"/>
</dbReference>
<dbReference type="Proteomes" id="UP001172457">
    <property type="component" value="Chromosome 2"/>
</dbReference>
<dbReference type="GO" id="GO:0006952">
    <property type="term" value="P:defense response"/>
    <property type="evidence" value="ECO:0007669"/>
    <property type="project" value="UniProtKB-ARBA"/>
</dbReference>
<protein>
    <recommendedName>
        <fullName evidence="19">Leucine-rich repeat-containing N-terminal plant-type domain-containing protein</fullName>
    </recommendedName>
</protein>
<keyword evidence="6 13" id="KW-0812">Transmembrane</keyword>
<evidence type="ECO:0000256" key="9">
    <source>
        <dbReference type="ARBA" id="ARBA00022989"/>
    </source>
</evidence>
<feature type="domain" description="Leucine-rich repeat-containing N-terminal plant-type" evidence="15">
    <location>
        <begin position="31"/>
        <end position="81"/>
    </location>
</feature>
<dbReference type="GO" id="GO:0051707">
    <property type="term" value="P:response to other organism"/>
    <property type="evidence" value="ECO:0007669"/>
    <property type="project" value="UniProtKB-ARBA"/>
</dbReference>
<evidence type="ECO:0000256" key="13">
    <source>
        <dbReference type="SAM" id="Phobius"/>
    </source>
</evidence>
<comment type="subcellular location">
    <subcellularLocation>
        <location evidence="1">Cell membrane</location>
        <topology evidence="1">Single-pass membrane protein</topology>
    </subcellularLocation>
    <subcellularLocation>
        <location evidence="2">Membrane</location>
        <topology evidence="2">Single-pass type I membrane protein</topology>
    </subcellularLocation>
</comment>
<evidence type="ECO:0000259" key="15">
    <source>
        <dbReference type="Pfam" id="PF08263"/>
    </source>
</evidence>
<evidence type="ECO:0000256" key="6">
    <source>
        <dbReference type="ARBA" id="ARBA00022692"/>
    </source>
</evidence>
<evidence type="ECO:0000256" key="12">
    <source>
        <dbReference type="ARBA" id="ARBA00023180"/>
    </source>
</evidence>
<evidence type="ECO:0008006" key="19">
    <source>
        <dbReference type="Google" id="ProtNLM"/>
    </source>
</evidence>
<dbReference type="SMART" id="SM00365">
    <property type="entry name" value="LRR_SD22"/>
    <property type="match status" value="7"/>
</dbReference>
<keyword evidence="8" id="KW-0677">Repeat</keyword>
<accession>A0AA38TJ00</accession>
<keyword evidence="10 13" id="KW-0472">Membrane</keyword>
<evidence type="ECO:0000256" key="1">
    <source>
        <dbReference type="ARBA" id="ARBA00004162"/>
    </source>
</evidence>
<dbReference type="InterPro" id="IPR013210">
    <property type="entry name" value="LRR_N_plant-typ"/>
</dbReference>
<dbReference type="PANTHER" id="PTHR27000">
    <property type="entry name" value="LEUCINE-RICH REPEAT RECEPTOR-LIKE PROTEIN KINASE FAMILY PROTEIN-RELATED"/>
    <property type="match status" value="1"/>
</dbReference>
<dbReference type="InterPro" id="IPR032675">
    <property type="entry name" value="LRR_dom_sf"/>
</dbReference>
<dbReference type="Pfam" id="PF23598">
    <property type="entry name" value="LRR_14"/>
    <property type="match status" value="1"/>
</dbReference>
<evidence type="ECO:0000313" key="18">
    <source>
        <dbReference type="Proteomes" id="UP001172457"/>
    </source>
</evidence>
<dbReference type="GO" id="GO:0005886">
    <property type="term" value="C:plasma membrane"/>
    <property type="evidence" value="ECO:0007669"/>
    <property type="project" value="UniProtKB-SubCell"/>
</dbReference>
<dbReference type="SMART" id="SM00369">
    <property type="entry name" value="LRR_TYP"/>
    <property type="match status" value="12"/>
</dbReference>
<dbReference type="EMBL" id="JARYMX010000002">
    <property type="protein sequence ID" value="KAJ9560919.1"/>
    <property type="molecule type" value="Genomic_DNA"/>
</dbReference>
<proteinExistence type="inferred from homology"/>
<dbReference type="Pfam" id="PF13855">
    <property type="entry name" value="LRR_8"/>
    <property type="match status" value="3"/>
</dbReference>
<dbReference type="SUPFAM" id="SSF52058">
    <property type="entry name" value="L domain-like"/>
    <property type="match status" value="4"/>
</dbReference>
<gene>
    <name evidence="17" type="ORF">OSB04_006079</name>
</gene>
<keyword evidence="18" id="KW-1185">Reference proteome</keyword>
<feature type="transmembrane region" description="Helical" evidence="13">
    <location>
        <begin position="983"/>
        <end position="1005"/>
    </location>
</feature>
<evidence type="ECO:0000256" key="3">
    <source>
        <dbReference type="ARBA" id="ARBA00009592"/>
    </source>
</evidence>
<evidence type="ECO:0000256" key="4">
    <source>
        <dbReference type="ARBA" id="ARBA00022475"/>
    </source>
</evidence>
<dbReference type="InterPro" id="IPR003591">
    <property type="entry name" value="Leu-rich_rpt_typical-subtyp"/>
</dbReference>
<feature type="signal peptide" evidence="14">
    <location>
        <begin position="1"/>
        <end position="26"/>
    </location>
</feature>
<dbReference type="Gene3D" id="3.80.10.10">
    <property type="entry name" value="Ribonuclease Inhibitor"/>
    <property type="match status" value="5"/>
</dbReference>
<keyword evidence="7 14" id="KW-0732">Signal</keyword>
<evidence type="ECO:0000256" key="8">
    <source>
        <dbReference type="ARBA" id="ARBA00022737"/>
    </source>
</evidence>
<evidence type="ECO:0000256" key="10">
    <source>
        <dbReference type="ARBA" id="ARBA00023136"/>
    </source>
</evidence>
<dbReference type="Pfam" id="PF00560">
    <property type="entry name" value="LRR_1"/>
    <property type="match status" value="5"/>
</dbReference>
<keyword evidence="11" id="KW-0675">Receptor</keyword>
<dbReference type="FunFam" id="3.80.10.10:FF:000095">
    <property type="entry name" value="LRR receptor-like serine/threonine-protein kinase GSO1"/>
    <property type="match status" value="2"/>
</dbReference>
<evidence type="ECO:0000256" key="11">
    <source>
        <dbReference type="ARBA" id="ARBA00023170"/>
    </source>
</evidence>
<feature type="domain" description="Disease resistance R13L4/SHOC-2-like LRR" evidence="16">
    <location>
        <begin position="216"/>
        <end position="366"/>
    </location>
</feature>
<dbReference type="PRINTS" id="PR00019">
    <property type="entry name" value="LEURICHRPT"/>
</dbReference>
<comment type="similarity">
    <text evidence="3">Belongs to the RLP family.</text>
</comment>
<dbReference type="FunFam" id="3.80.10.10:FF:000111">
    <property type="entry name" value="LRR receptor-like serine/threonine-protein kinase ERECTA"/>
    <property type="match status" value="1"/>
</dbReference>
<comment type="caution">
    <text evidence="17">The sequence shown here is derived from an EMBL/GenBank/DDBJ whole genome shotgun (WGS) entry which is preliminary data.</text>
</comment>
<evidence type="ECO:0000259" key="16">
    <source>
        <dbReference type="Pfam" id="PF23598"/>
    </source>
</evidence>
<evidence type="ECO:0000256" key="2">
    <source>
        <dbReference type="ARBA" id="ARBA00004479"/>
    </source>
</evidence>
<sequence length="1020" mass="113609">MRMAKSLHLFISLFLLLLYVSLQVQSHSFDDCSLLLDFKNNISTNKSASSDPRSYPKLASWTHNTSEGKSYCCSWDGVECSDKTTGHVVVLDLSSSFLYGPINSTTTLFSLIHLRTLNLADNNFRSSQIPSAIGRLSQLANLNLSFSGFIGHVPKDISQLTQLVSLDLTGNSLLKFQGSVFRNLVQNSTQSLRELFLSRVNIDSQVPDILANSSSLRSLSLGDCGLHGKFPTSIFHLPNLQLLHLQDNSDLTGYLPTFHGNSQLKSLALAGTNFLGKVPPSIGNLIHLEQLDLYNCSFLGPLPRSVGNLTQLIKLDLDYNNMVGQIPSSVTNLTHLTYLSLKKNDFTGIFPCLESLSNLTYLCIRGNNFDRWKLPDWLGKLNKLIVLSLIDVNLYGEIPSSIFNLTKLEELNLLSNQIEGPFPPFLSTMTKLIILELANNQLTGPIPPFPRTMTKLRILDLANNQLTGPIPSSLSDLKNLEIVQLRNNNISGTVEADIFLSLKKLKVLSLGRNKITLSAISNHTIDTLPKFTALEFKDCNLRVFPDFLRSQVQLEILYLDNNRIDGLIPEWMGNVGKETLQVLTLSQNSLMGFEHHSLVVPWIALELLDLSYNKLHGSIPMPPPTTRIFQVSNNKLTGEIPRAICDLKSLQFLDLSFNNINGPINRCLEKLIDSLLVLNLRGNTLQGTIPNIFMAGSNLVMIDLSENMLKGQLPRSLENCTSLQILDLGNNHMKGMFPFWLGALPELQVLILRSNNFHGAIRIPSKSNPMFRKLRIIDLSHNSFSGDLPNQYFAEWLAMKETDSNAKYMEAISIESGSYTCSMKFINKGVSTEYEKIINSFIAIDLSSNKFEGKISETIKSLIGLRSLNLSNNELSGAIPSSMKNLTLLESLDLSGNKLSGKIPQKFTQLNFLEFLNLSYNNLDGPIPQGGQFNTFSNISYMGNFALCGDPLSKKCGNSETSRSMTVSLNKDIESDFPSGIDWVVILFGVASGLVIGLLFGNDMAKRFYEWMLRRFMKRE</sequence>
<keyword evidence="4" id="KW-1003">Cell membrane</keyword>
<dbReference type="PANTHER" id="PTHR27000:SF803">
    <property type="entry name" value="RECEPTOR-LIKE PROTEIN 45"/>
    <property type="match status" value="1"/>
</dbReference>
<reference evidence="17" key="1">
    <citation type="submission" date="2023-03" db="EMBL/GenBank/DDBJ databases">
        <title>Chromosome-scale reference genome and RAD-based genetic map of yellow starthistle (Centaurea solstitialis) reveal putative structural variation and QTLs associated with invader traits.</title>
        <authorList>
            <person name="Reatini B."/>
            <person name="Cang F.A."/>
            <person name="Jiang Q."/>
            <person name="Mckibben M.T.W."/>
            <person name="Barker M.S."/>
            <person name="Rieseberg L.H."/>
            <person name="Dlugosch K.M."/>
        </authorList>
    </citation>
    <scope>NUCLEOTIDE SEQUENCE</scope>
    <source>
        <strain evidence="17">CAN-66</strain>
        <tissue evidence="17">Leaf</tissue>
    </source>
</reference>
<evidence type="ECO:0000313" key="17">
    <source>
        <dbReference type="EMBL" id="KAJ9560919.1"/>
    </source>
</evidence>
<organism evidence="17 18">
    <name type="scientific">Centaurea solstitialis</name>
    <name type="common">yellow star-thistle</name>
    <dbReference type="NCBI Taxonomy" id="347529"/>
    <lineage>
        <taxon>Eukaryota</taxon>
        <taxon>Viridiplantae</taxon>
        <taxon>Streptophyta</taxon>
        <taxon>Embryophyta</taxon>
        <taxon>Tracheophyta</taxon>
        <taxon>Spermatophyta</taxon>
        <taxon>Magnoliopsida</taxon>
        <taxon>eudicotyledons</taxon>
        <taxon>Gunneridae</taxon>
        <taxon>Pentapetalae</taxon>
        <taxon>asterids</taxon>
        <taxon>campanulids</taxon>
        <taxon>Asterales</taxon>
        <taxon>Asteraceae</taxon>
        <taxon>Carduoideae</taxon>
        <taxon>Cardueae</taxon>
        <taxon>Centaureinae</taxon>
        <taxon>Centaurea</taxon>
    </lineage>
</organism>
<evidence type="ECO:0000256" key="5">
    <source>
        <dbReference type="ARBA" id="ARBA00022614"/>
    </source>
</evidence>
<evidence type="ECO:0000256" key="7">
    <source>
        <dbReference type="ARBA" id="ARBA00022729"/>
    </source>
</evidence>
<name>A0AA38TJ00_9ASTR</name>
<keyword evidence="9 13" id="KW-1133">Transmembrane helix</keyword>
<dbReference type="AlphaFoldDB" id="A0AA38TJ00"/>
<keyword evidence="12" id="KW-0325">Glycoprotein</keyword>
<keyword evidence="5" id="KW-0433">Leucine-rich repeat</keyword>